<comment type="caution">
    <text evidence="1">The sequence shown here is derived from an EMBL/GenBank/DDBJ whole genome shotgun (WGS) entry which is preliminary data.</text>
</comment>
<organism evidence="1 2">
    <name type="scientific">Dermacentor silvarum</name>
    <name type="common">Tick</name>
    <dbReference type="NCBI Taxonomy" id="543639"/>
    <lineage>
        <taxon>Eukaryota</taxon>
        <taxon>Metazoa</taxon>
        <taxon>Ecdysozoa</taxon>
        <taxon>Arthropoda</taxon>
        <taxon>Chelicerata</taxon>
        <taxon>Arachnida</taxon>
        <taxon>Acari</taxon>
        <taxon>Parasitiformes</taxon>
        <taxon>Ixodida</taxon>
        <taxon>Ixodoidea</taxon>
        <taxon>Ixodidae</taxon>
        <taxon>Rhipicephalinae</taxon>
        <taxon>Dermacentor</taxon>
    </lineage>
</organism>
<sequence length="136" mass="15088">MQCISCLLTEKELKFVFTRKFSSDPIESLFGFLWCGSGCNDTLDVKGAANGLEKMLKTGIVASANQSNSQKLHYVHITKASAMTSEPRHPQSQHKNDLGRIRADAQEALFITSTMPSESRQRLRCNDGCIHRKGGK</sequence>
<accession>A0ACB8D7Q2</accession>
<name>A0ACB8D7Q2_DERSI</name>
<evidence type="ECO:0000313" key="2">
    <source>
        <dbReference type="Proteomes" id="UP000821865"/>
    </source>
</evidence>
<protein>
    <submittedName>
        <fullName evidence="1">Uncharacterized protein</fullName>
    </submittedName>
</protein>
<keyword evidence="2" id="KW-1185">Reference proteome</keyword>
<dbReference type="Proteomes" id="UP000821865">
    <property type="component" value="Chromosome 3"/>
</dbReference>
<dbReference type="EMBL" id="CM023472">
    <property type="protein sequence ID" value="KAH7960442.1"/>
    <property type="molecule type" value="Genomic_DNA"/>
</dbReference>
<reference evidence="1" key="1">
    <citation type="submission" date="2020-05" db="EMBL/GenBank/DDBJ databases">
        <title>Large-scale comparative analyses of tick genomes elucidate their genetic diversity and vector capacities.</title>
        <authorList>
            <person name="Jia N."/>
            <person name="Wang J."/>
            <person name="Shi W."/>
            <person name="Du L."/>
            <person name="Sun Y."/>
            <person name="Zhan W."/>
            <person name="Jiang J."/>
            <person name="Wang Q."/>
            <person name="Zhang B."/>
            <person name="Ji P."/>
            <person name="Sakyi L.B."/>
            <person name="Cui X."/>
            <person name="Yuan T."/>
            <person name="Jiang B."/>
            <person name="Yang W."/>
            <person name="Lam T.T.-Y."/>
            <person name="Chang Q."/>
            <person name="Ding S."/>
            <person name="Wang X."/>
            <person name="Zhu J."/>
            <person name="Ruan X."/>
            <person name="Zhao L."/>
            <person name="Wei J."/>
            <person name="Que T."/>
            <person name="Du C."/>
            <person name="Cheng J."/>
            <person name="Dai P."/>
            <person name="Han X."/>
            <person name="Huang E."/>
            <person name="Gao Y."/>
            <person name="Liu J."/>
            <person name="Shao H."/>
            <person name="Ye R."/>
            <person name="Li L."/>
            <person name="Wei W."/>
            <person name="Wang X."/>
            <person name="Wang C."/>
            <person name="Yang T."/>
            <person name="Huo Q."/>
            <person name="Li W."/>
            <person name="Guo W."/>
            <person name="Chen H."/>
            <person name="Zhou L."/>
            <person name="Ni X."/>
            <person name="Tian J."/>
            <person name="Zhou Y."/>
            <person name="Sheng Y."/>
            <person name="Liu T."/>
            <person name="Pan Y."/>
            <person name="Xia L."/>
            <person name="Li J."/>
            <person name="Zhao F."/>
            <person name="Cao W."/>
        </authorList>
    </citation>
    <scope>NUCLEOTIDE SEQUENCE</scope>
    <source>
        <strain evidence="1">Dsil-2018</strain>
    </source>
</reference>
<evidence type="ECO:0000313" key="1">
    <source>
        <dbReference type="EMBL" id="KAH7960442.1"/>
    </source>
</evidence>
<gene>
    <name evidence="1" type="ORF">HPB49_019580</name>
</gene>
<proteinExistence type="predicted"/>